<keyword evidence="3" id="KW-1003">Cell membrane</keyword>
<keyword evidence="4 7" id="KW-0812">Transmembrane</keyword>
<evidence type="ECO:0000256" key="3">
    <source>
        <dbReference type="ARBA" id="ARBA00022475"/>
    </source>
</evidence>
<dbReference type="AlphaFoldDB" id="A0A221KDS5"/>
<organism evidence="8 9">
    <name type="scientific">Vitreoscilla filiformis</name>
    <dbReference type="NCBI Taxonomy" id="63"/>
    <lineage>
        <taxon>Bacteria</taxon>
        <taxon>Pseudomonadati</taxon>
        <taxon>Pseudomonadota</taxon>
        <taxon>Betaproteobacteria</taxon>
        <taxon>Neisseriales</taxon>
        <taxon>Neisseriaceae</taxon>
        <taxon>Vitreoscilla</taxon>
    </lineage>
</organism>
<keyword evidence="6 7" id="KW-0472">Membrane</keyword>
<dbReference type="KEGG" id="vff:VITFI_CDS1195"/>
<evidence type="ECO:0000313" key="8">
    <source>
        <dbReference type="EMBL" id="ASM76973.1"/>
    </source>
</evidence>
<dbReference type="OrthoDB" id="200249at2"/>
<dbReference type="InterPro" id="IPR007140">
    <property type="entry name" value="DUF350"/>
</dbReference>
<dbReference type="Pfam" id="PF03994">
    <property type="entry name" value="DUF350"/>
    <property type="match status" value="1"/>
</dbReference>
<dbReference type="EMBL" id="CP022423">
    <property type="protein sequence ID" value="ASM76973.1"/>
    <property type="molecule type" value="Genomic_DNA"/>
</dbReference>
<accession>A0A221KDS5</accession>
<sequence length="73" mass="7979">MSLDWLRIDLMISSILYAFIGVGVLCLSFAVIDKFTPYDLWEQIVEHKNVALAIVVAGMFVAVGQIIAAAIHG</sequence>
<evidence type="ECO:0000256" key="6">
    <source>
        <dbReference type="ARBA" id="ARBA00023136"/>
    </source>
</evidence>
<feature type="transmembrane region" description="Helical" evidence="7">
    <location>
        <begin position="52"/>
        <end position="71"/>
    </location>
</feature>
<name>A0A221KDS5_VITFI</name>
<evidence type="ECO:0000313" key="9">
    <source>
        <dbReference type="Proteomes" id="UP000199729"/>
    </source>
</evidence>
<comment type="similarity">
    <text evidence="2">Belongs to the UPF0719 family.</text>
</comment>
<dbReference type="RefSeq" id="WP_089416190.1">
    <property type="nucleotide sequence ID" value="NZ_CP022423.1"/>
</dbReference>
<evidence type="ECO:0000256" key="1">
    <source>
        <dbReference type="ARBA" id="ARBA00004651"/>
    </source>
</evidence>
<keyword evidence="5 7" id="KW-1133">Transmembrane helix</keyword>
<evidence type="ECO:0000256" key="7">
    <source>
        <dbReference type="SAM" id="Phobius"/>
    </source>
</evidence>
<protein>
    <recommendedName>
        <fullName evidence="10">DUF350 domain-containing protein</fullName>
    </recommendedName>
</protein>
<gene>
    <name evidence="8" type="ORF">VITFI_CDS1195</name>
</gene>
<reference evidence="8 9" key="1">
    <citation type="submission" date="2017-07" db="EMBL/GenBank/DDBJ databases">
        <title>Complete Genome Sequence of the cosmetic ferment Vitreoscilla filiformis (ATCC15551).</title>
        <authorList>
            <person name="Contreras S."/>
            <person name="Sagory-Zalkind P."/>
            <person name="Blanquart H."/>
            <person name="Iltis A."/>
            <person name="Morand S.C."/>
        </authorList>
    </citation>
    <scope>NUCLEOTIDE SEQUENCE [LARGE SCALE GENOMIC DNA]</scope>
    <source>
        <strain evidence="8 9">ATCC 15551</strain>
    </source>
</reference>
<proteinExistence type="inferred from homology"/>
<dbReference type="GO" id="GO:0005886">
    <property type="term" value="C:plasma membrane"/>
    <property type="evidence" value="ECO:0007669"/>
    <property type="project" value="UniProtKB-SubCell"/>
</dbReference>
<feature type="transmembrane region" description="Helical" evidence="7">
    <location>
        <begin position="12"/>
        <end position="32"/>
    </location>
</feature>
<evidence type="ECO:0000256" key="5">
    <source>
        <dbReference type="ARBA" id="ARBA00022989"/>
    </source>
</evidence>
<evidence type="ECO:0008006" key="10">
    <source>
        <dbReference type="Google" id="ProtNLM"/>
    </source>
</evidence>
<dbReference type="Proteomes" id="UP000199729">
    <property type="component" value="Chromosome"/>
</dbReference>
<evidence type="ECO:0000256" key="2">
    <source>
        <dbReference type="ARBA" id="ARBA00005779"/>
    </source>
</evidence>
<evidence type="ECO:0000256" key="4">
    <source>
        <dbReference type="ARBA" id="ARBA00022692"/>
    </source>
</evidence>
<keyword evidence="9" id="KW-1185">Reference proteome</keyword>
<comment type="subcellular location">
    <subcellularLocation>
        <location evidence="1">Cell membrane</location>
        <topology evidence="1">Multi-pass membrane protein</topology>
    </subcellularLocation>
</comment>